<evidence type="ECO:0000256" key="1">
    <source>
        <dbReference type="SAM" id="MobiDB-lite"/>
    </source>
</evidence>
<name>A0ABS8UA11_9GAMM</name>
<dbReference type="Proteomes" id="UP001430360">
    <property type="component" value="Unassembled WGS sequence"/>
</dbReference>
<evidence type="ECO:0000313" key="4">
    <source>
        <dbReference type="Proteomes" id="UP001430360"/>
    </source>
</evidence>
<reference evidence="3" key="2">
    <citation type="journal article" date="2022" name="Syst. Appl. Microbiol.">
        <title>Physiological and genomic characterisation of Luteimonas fraxinea sp. nov., a bacterial species associated with trees tolerant to ash dieback.</title>
        <authorList>
            <person name="Ulrich K."/>
            <person name="Becker R."/>
            <person name="Behrendt U."/>
            <person name="Kube M."/>
            <person name="Schneck V."/>
            <person name="Ulrich A."/>
        </authorList>
    </citation>
    <scope>NUCLEOTIDE SEQUENCE</scope>
    <source>
        <strain evidence="3">A1P009</strain>
    </source>
</reference>
<evidence type="ECO:0000313" key="3">
    <source>
        <dbReference type="EMBL" id="MCD9096039.1"/>
    </source>
</evidence>
<reference evidence="3" key="1">
    <citation type="submission" date="2021-12" db="EMBL/GenBank/DDBJ databases">
        <authorList>
            <person name="Ulrich A."/>
        </authorList>
    </citation>
    <scope>NUCLEOTIDE SEQUENCE</scope>
    <source>
        <strain evidence="3">A1P009</strain>
    </source>
</reference>
<keyword evidence="2" id="KW-0812">Transmembrane</keyword>
<feature type="region of interest" description="Disordered" evidence="1">
    <location>
        <begin position="33"/>
        <end position="62"/>
    </location>
</feature>
<protein>
    <submittedName>
        <fullName evidence="3">Uncharacterized protein</fullName>
    </submittedName>
</protein>
<keyword evidence="2" id="KW-0472">Membrane</keyword>
<gene>
    <name evidence="3" type="ORF">LTT95_03685</name>
</gene>
<dbReference type="EMBL" id="JAJQKU010000001">
    <property type="protein sequence ID" value="MCD9096039.1"/>
    <property type="molecule type" value="Genomic_DNA"/>
</dbReference>
<keyword evidence="4" id="KW-1185">Reference proteome</keyword>
<feature type="transmembrane region" description="Helical" evidence="2">
    <location>
        <begin position="6"/>
        <end position="25"/>
    </location>
</feature>
<evidence type="ECO:0000256" key="2">
    <source>
        <dbReference type="SAM" id="Phobius"/>
    </source>
</evidence>
<organism evidence="3 4">
    <name type="scientific">Luteimonas fraxinea</name>
    <dbReference type="NCBI Taxonomy" id="2901869"/>
    <lineage>
        <taxon>Bacteria</taxon>
        <taxon>Pseudomonadati</taxon>
        <taxon>Pseudomonadota</taxon>
        <taxon>Gammaproteobacteria</taxon>
        <taxon>Lysobacterales</taxon>
        <taxon>Lysobacteraceae</taxon>
        <taxon>Luteimonas</taxon>
    </lineage>
</organism>
<proteinExistence type="predicted"/>
<accession>A0ABS8UA11</accession>
<dbReference type="RefSeq" id="WP_232134520.1">
    <property type="nucleotide sequence ID" value="NZ_CP089507.1"/>
</dbReference>
<comment type="caution">
    <text evidence="3">The sequence shown here is derived from an EMBL/GenBank/DDBJ whole genome shotgun (WGS) entry which is preliminary data.</text>
</comment>
<sequence>MSSTNIMQLVAVSLVIGGIVGWIGVRMLGRRRSADDLPVDRHRPRKQHDRADYNDGGGNDGD</sequence>
<keyword evidence="2" id="KW-1133">Transmembrane helix</keyword>